<evidence type="ECO:0000256" key="1">
    <source>
        <dbReference type="ARBA" id="ARBA00004496"/>
    </source>
</evidence>
<evidence type="ECO:0000313" key="15">
    <source>
        <dbReference type="Proteomes" id="UP000005835"/>
    </source>
</evidence>
<dbReference type="InterPro" id="IPR023214">
    <property type="entry name" value="HAD_sf"/>
</dbReference>
<feature type="binding site" evidence="13">
    <location>
        <position position="11"/>
    </location>
    <ligand>
        <name>Mg(2+)</name>
        <dbReference type="ChEBI" id="CHEBI:18420"/>
    </ligand>
</feature>
<comment type="subcellular location">
    <subcellularLocation>
        <location evidence="1 9">Cytoplasm</location>
    </subcellularLocation>
</comment>
<dbReference type="CDD" id="cd07503">
    <property type="entry name" value="HAD_HisB-N"/>
    <property type="match status" value="1"/>
</dbReference>
<organism evidence="14 15">
    <name type="scientific">Sutterella wadsworthensis 2_1_59BFAA</name>
    <dbReference type="NCBI Taxonomy" id="742823"/>
    <lineage>
        <taxon>Bacteria</taxon>
        <taxon>Pseudomonadati</taxon>
        <taxon>Pseudomonadota</taxon>
        <taxon>Betaproteobacteria</taxon>
        <taxon>Burkholderiales</taxon>
        <taxon>Sutterellaceae</taxon>
        <taxon>Sutterella</taxon>
    </lineage>
</organism>
<feature type="binding site" evidence="13">
    <location>
        <position position="92"/>
    </location>
    <ligand>
        <name>Zn(2+)</name>
        <dbReference type="ChEBI" id="CHEBI:29105"/>
    </ligand>
</feature>
<accession>K1JZD7</accession>
<name>K1JZD7_9BURK</name>
<dbReference type="GO" id="GO:0005737">
    <property type="term" value="C:cytoplasm"/>
    <property type="evidence" value="ECO:0007669"/>
    <property type="project" value="UniProtKB-SubCell"/>
</dbReference>
<evidence type="ECO:0000256" key="10">
    <source>
        <dbReference type="PIRSR" id="PIRSR004682-1"/>
    </source>
</evidence>
<protein>
    <recommendedName>
        <fullName evidence="7 9">D,D-heptose 1,7-bisphosphate phosphatase</fullName>
        <ecNumber evidence="9">3.1.3.-</ecNumber>
    </recommendedName>
</protein>
<dbReference type="PATRIC" id="fig|742823.3.peg.517"/>
<keyword evidence="13" id="KW-0460">Magnesium</keyword>
<evidence type="ECO:0000256" key="3">
    <source>
        <dbReference type="ARBA" id="ARBA00022723"/>
    </source>
</evidence>
<feature type="active site" description="Nucleophile" evidence="10">
    <location>
        <position position="11"/>
    </location>
</feature>
<dbReference type="GO" id="GO:0046872">
    <property type="term" value="F:metal ion binding"/>
    <property type="evidence" value="ECO:0007669"/>
    <property type="project" value="UniProtKB-KW"/>
</dbReference>
<dbReference type="GO" id="GO:0016791">
    <property type="term" value="F:phosphatase activity"/>
    <property type="evidence" value="ECO:0007669"/>
    <property type="project" value="InterPro"/>
</dbReference>
<feature type="binding site" evidence="11">
    <location>
        <begin position="17"/>
        <end position="20"/>
    </location>
    <ligand>
        <name>substrate</name>
    </ligand>
</feature>
<evidence type="ECO:0000256" key="8">
    <source>
        <dbReference type="ARBA" id="ARBA00061616"/>
    </source>
</evidence>
<reference evidence="14 15" key="1">
    <citation type="submission" date="2012-05" db="EMBL/GenBank/DDBJ databases">
        <title>The Genome Sequence of Sutterella wadsworthensis 2_1_59BFAA.</title>
        <authorList>
            <consortium name="The Broad Institute Genome Sequencing Platform"/>
            <person name="Earl A."/>
            <person name="Ward D."/>
            <person name="Feldgarden M."/>
            <person name="Gevers D."/>
            <person name="Daigneault M."/>
            <person name="Strauss J."/>
            <person name="Allen-Vercoe E."/>
            <person name="Walker B."/>
            <person name="Young S.K."/>
            <person name="Zeng Q."/>
            <person name="Gargeya S."/>
            <person name="Fitzgerald M."/>
            <person name="Haas B."/>
            <person name="Abouelleil A."/>
            <person name="Alvarado L."/>
            <person name="Arachchi H.M."/>
            <person name="Berlin A.M."/>
            <person name="Chapman S.B."/>
            <person name="Goldberg J."/>
            <person name="Griggs A."/>
            <person name="Gujja S."/>
            <person name="Hansen M."/>
            <person name="Howarth C."/>
            <person name="Imamovic A."/>
            <person name="Larimer J."/>
            <person name="McCowen C."/>
            <person name="Montmayeur A."/>
            <person name="Murphy C."/>
            <person name="Neiman D."/>
            <person name="Pearson M."/>
            <person name="Priest M."/>
            <person name="Roberts A."/>
            <person name="Saif S."/>
            <person name="Shea T."/>
            <person name="Sisk P."/>
            <person name="Sykes S."/>
            <person name="Wortman J."/>
            <person name="Nusbaum C."/>
            <person name="Birren B."/>
        </authorList>
    </citation>
    <scope>NUCLEOTIDE SEQUENCE [LARGE SCALE GENOMIC DNA]</scope>
    <source>
        <strain evidence="14 15">2_1_59BFAA</strain>
    </source>
</reference>
<feature type="binding site" evidence="13">
    <location>
        <position position="9"/>
    </location>
    <ligand>
        <name>Mg(2+)</name>
        <dbReference type="ChEBI" id="CHEBI:18420"/>
    </ligand>
</feature>
<gene>
    <name evidence="14" type="ORF">HMPREF9465_00520</name>
</gene>
<keyword evidence="4 9" id="KW-0378">Hydrolase</keyword>
<evidence type="ECO:0000256" key="7">
    <source>
        <dbReference type="ARBA" id="ARBA00031828"/>
    </source>
</evidence>
<feature type="binding site" evidence="11">
    <location>
        <begin position="9"/>
        <end position="11"/>
    </location>
    <ligand>
        <name>substrate</name>
    </ligand>
</feature>
<dbReference type="EMBL" id="ADMG01000016">
    <property type="protein sequence ID" value="EKB31943.1"/>
    <property type="molecule type" value="Genomic_DNA"/>
</dbReference>
<feature type="binding site" evidence="13">
    <location>
        <position position="107"/>
    </location>
    <ligand>
        <name>Zn(2+)</name>
        <dbReference type="ChEBI" id="CHEBI:29105"/>
    </ligand>
</feature>
<evidence type="ECO:0000256" key="11">
    <source>
        <dbReference type="PIRSR" id="PIRSR004682-2"/>
    </source>
</evidence>
<feature type="binding site" evidence="11">
    <location>
        <begin position="108"/>
        <end position="109"/>
    </location>
    <ligand>
        <name>substrate</name>
    </ligand>
</feature>
<dbReference type="GO" id="GO:0005975">
    <property type="term" value="P:carbohydrate metabolic process"/>
    <property type="evidence" value="ECO:0007669"/>
    <property type="project" value="InterPro"/>
</dbReference>
<dbReference type="InterPro" id="IPR006543">
    <property type="entry name" value="Histidinol-phos"/>
</dbReference>
<evidence type="ECO:0000256" key="12">
    <source>
        <dbReference type="PIRSR" id="PIRSR004682-3"/>
    </source>
</evidence>
<dbReference type="NCBIfam" id="NF006506">
    <property type="entry name" value="PRK08942.1"/>
    <property type="match status" value="1"/>
</dbReference>
<keyword evidence="3 13" id="KW-0479">Metal-binding</keyword>
<comment type="similarity">
    <text evidence="8 9">Belongs to the gmhB family.</text>
</comment>
<feature type="binding site" evidence="13">
    <location>
        <position position="90"/>
    </location>
    <ligand>
        <name>Zn(2+)</name>
        <dbReference type="ChEBI" id="CHEBI:29105"/>
    </ligand>
</feature>
<keyword evidence="6 9" id="KW-0119">Carbohydrate metabolism</keyword>
<proteinExistence type="inferred from homology"/>
<dbReference type="Pfam" id="PF00702">
    <property type="entry name" value="Hydrolase"/>
    <property type="match status" value="1"/>
</dbReference>
<dbReference type="NCBIfam" id="TIGR00213">
    <property type="entry name" value="GmhB_yaeD"/>
    <property type="match status" value="1"/>
</dbReference>
<dbReference type="HOGENOM" id="CLU_085077_3_0_4"/>
<comment type="caution">
    <text evidence="14">The sequence shown here is derived from an EMBL/GenBank/DDBJ whole genome shotgun (WGS) entry which is preliminary data.</text>
</comment>
<keyword evidence="5 13" id="KW-0862">Zinc</keyword>
<comment type="cofactor">
    <cofactor evidence="13">
        <name>Zn(2+)</name>
        <dbReference type="ChEBI" id="CHEBI:29105"/>
    </cofactor>
</comment>
<dbReference type="eggNOG" id="COG0241">
    <property type="taxonomic scope" value="Bacteria"/>
</dbReference>
<dbReference type="PANTHER" id="PTHR42891:SF1">
    <property type="entry name" value="D-GLYCERO-BETA-D-MANNO-HEPTOSE-1,7-BISPHOSPHATE 7-PHOSPHATASE"/>
    <property type="match status" value="1"/>
</dbReference>
<evidence type="ECO:0000256" key="2">
    <source>
        <dbReference type="ARBA" id="ARBA00022490"/>
    </source>
</evidence>
<dbReference type="AlphaFoldDB" id="K1JZD7"/>
<dbReference type="RefSeq" id="WP_005433862.1">
    <property type="nucleotide sequence ID" value="NZ_JH815514.1"/>
</dbReference>
<feature type="binding site" evidence="13">
    <location>
        <position position="134"/>
    </location>
    <ligand>
        <name>Mg(2+)</name>
        <dbReference type="ChEBI" id="CHEBI:18420"/>
    </ligand>
</feature>
<dbReference type="SUPFAM" id="SSF56784">
    <property type="entry name" value="HAD-like"/>
    <property type="match status" value="1"/>
</dbReference>
<evidence type="ECO:0000256" key="4">
    <source>
        <dbReference type="ARBA" id="ARBA00022801"/>
    </source>
</evidence>
<feature type="binding site" evidence="13">
    <location>
        <position position="105"/>
    </location>
    <ligand>
        <name>Zn(2+)</name>
        <dbReference type="ChEBI" id="CHEBI:29105"/>
    </ligand>
</feature>
<dbReference type="PIRSF" id="PIRSF004682">
    <property type="entry name" value="GmhB"/>
    <property type="match status" value="1"/>
</dbReference>
<dbReference type="Gene3D" id="3.40.50.1000">
    <property type="entry name" value="HAD superfamily/HAD-like"/>
    <property type="match status" value="1"/>
</dbReference>
<evidence type="ECO:0000256" key="13">
    <source>
        <dbReference type="PIRSR" id="PIRSR004682-4"/>
    </source>
</evidence>
<feature type="binding site" evidence="13">
    <location>
        <position position="135"/>
    </location>
    <ligand>
        <name>Mg(2+)</name>
        <dbReference type="ChEBI" id="CHEBI:18420"/>
    </ligand>
</feature>
<evidence type="ECO:0000256" key="9">
    <source>
        <dbReference type="PIRNR" id="PIRNR004682"/>
    </source>
</evidence>
<feature type="site" description="Stabilizes the phosphoryl group" evidence="12">
    <location>
        <position position="109"/>
    </location>
</feature>
<comment type="cofactor">
    <cofactor evidence="13">
        <name>Mg(2+)</name>
        <dbReference type="ChEBI" id="CHEBI:18420"/>
    </cofactor>
</comment>
<sequence length="192" mass="20863">MMRKAAFLDRDGVINIDHAYVHKIEEFDWVPGVLEAARALSEAGYLLVVVTNQSGIGRGYYDEAAFTRLTDWMKARFAEAGAPVAGVYFCPHHPEKANLPYRMDCDCRKPRPGMLLKAAEDLGIDLSTSIMFGDKPGDMTAGRAAGCVERIQLGTDGLEAPVPSADATGAFRSLADAVASPWFAQLKQRSLP</sequence>
<evidence type="ECO:0000256" key="6">
    <source>
        <dbReference type="ARBA" id="ARBA00023277"/>
    </source>
</evidence>
<feature type="site" description="Contributes to substrate recognition" evidence="12">
    <location>
        <position position="108"/>
    </location>
</feature>
<keyword evidence="15" id="KW-1185">Reference proteome</keyword>
<dbReference type="NCBIfam" id="TIGR01662">
    <property type="entry name" value="HAD-SF-IIIA"/>
    <property type="match status" value="1"/>
</dbReference>
<dbReference type="InterPro" id="IPR004446">
    <property type="entry name" value="Heptose_bisP_phosphatase"/>
</dbReference>
<dbReference type="Proteomes" id="UP000005835">
    <property type="component" value="Unassembled WGS sequence"/>
</dbReference>
<dbReference type="NCBIfam" id="TIGR01656">
    <property type="entry name" value="Histidinol-ppas"/>
    <property type="match status" value="1"/>
</dbReference>
<feature type="binding site" evidence="11">
    <location>
        <position position="135"/>
    </location>
    <ligand>
        <name>substrate</name>
    </ligand>
</feature>
<dbReference type="InterPro" id="IPR036412">
    <property type="entry name" value="HAD-like_sf"/>
</dbReference>
<feature type="site" description="Stabilizes the phosphoryl group" evidence="12">
    <location>
        <position position="51"/>
    </location>
</feature>
<feature type="binding site" evidence="11">
    <location>
        <begin position="51"/>
        <end position="54"/>
    </location>
    <ligand>
        <name>substrate</name>
    </ligand>
</feature>
<dbReference type="InterPro" id="IPR006549">
    <property type="entry name" value="HAD-SF_hydro_IIIA"/>
</dbReference>
<dbReference type="PANTHER" id="PTHR42891">
    <property type="entry name" value="D-GLYCERO-BETA-D-MANNO-HEPTOSE-1,7-BISPHOSPHATE 7-PHOSPHATASE"/>
    <property type="match status" value="1"/>
</dbReference>
<evidence type="ECO:0000256" key="5">
    <source>
        <dbReference type="ARBA" id="ARBA00022833"/>
    </source>
</evidence>
<feature type="active site" description="Nucleophile" evidence="10">
    <location>
        <position position="9"/>
    </location>
</feature>
<evidence type="ECO:0000313" key="14">
    <source>
        <dbReference type="EMBL" id="EKB31943.1"/>
    </source>
</evidence>
<keyword evidence="2 9" id="KW-0963">Cytoplasm</keyword>
<dbReference type="FunFam" id="3.40.50.1000:FF:000037">
    <property type="entry name" value="D,D-heptose 1,7-bisphosphate phosphatase"/>
    <property type="match status" value="1"/>
</dbReference>
<dbReference type="STRING" id="742823.HMPREF9465_00520"/>
<dbReference type="EC" id="3.1.3.-" evidence="9"/>